<proteinExistence type="inferred from homology"/>
<feature type="domain" description="ArsA/GET3 Anion-transporting ATPase-like" evidence="2">
    <location>
        <begin position="15"/>
        <end position="73"/>
    </location>
</feature>
<evidence type="ECO:0000256" key="1">
    <source>
        <dbReference type="ARBA" id="ARBA00011040"/>
    </source>
</evidence>
<dbReference type="GO" id="GO:0005524">
    <property type="term" value="F:ATP binding"/>
    <property type="evidence" value="ECO:0007669"/>
    <property type="project" value="InterPro"/>
</dbReference>
<reference evidence="3 4" key="2">
    <citation type="submission" date="2018-11" db="EMBL/GenBank/DDBJ databases">
        <authorList>
            <consortium name="Pathogen Informatics"/>
        </authorList>
    </citation>
    <scope>NUCLEOTIDE SEQUENCE [LARGE SCALE GENOMIC DNA]</scope>
</reference>
<dbReference type="Gene3D" id="3.40.50.300">
    <property type="entry name" value="P-loop containing nucleotide triphosphate hydrolases"/>
    <property type="match status" value="1"/>
</dbReference>
<dbReference type="GO" id="GO:0016887">
    <property type="term" value="F:ATP hydrolysis activity"/>
    <property type="evidence" value="ECO:0007669"/>
    <property type="project" value="InterPro"/>
</dbReference>
<dbReference type="STRING" id="6216.A0A0R3SUG5"/>
<dbReference type="GO" id="GO:0043529">
    <property type="term" value="C:GET complex"/>
    <property type="evidence" value="ECO:0007669"/>
    <property type="project" value="TreeGrafter"/>
</dbReference>
<name>A0A0R3SUG5_HYMDI</name>
<dbReference type="PANTHER" id="PTHR10803:SF3">
    <property type="entry name" value="ATPASE GET3"/>
    <property type="match status" value="1"/>
</dbReference>
<dbReference type="PANTHER" id="PTHR10803">
    <property type="entry name" value="ARSENICAL PUMP-DRIVING ATPASE ARSENITE-TRANSLOCATING ATPASE"/>
    <property type="match status" value="1"/>
</dbReference>
<evidence type="ECO:0000259" key="2">
    <source>
        <dbReference type="Pfam" id="PF02374"/>
    </source>
</evidence>
<dbReference type="AlphaFoldDB" id="A0A0R3SUG5"/>
<sequence length="91" mass="9993">MPSPTIQNLLDQNSLRWIFVGGKGGVGKTTCSCSIAVELAKVRERVLIISTDPAHNLSDAFDQKFSRTPTLVNSPATRSKLWSSNSEFTRI</sequence>
<dbReference type="InterPro" id="IPR027417">
    <property type="entry name" value="P-loop_NTPase"/>
</dbReference>
<dbReference type="InterPro" id="IPR025723">
    <property type="entry name" value="ArsA/GET3_ATPase-like"/>
</dbReference>
<organism evidence="5">
    <name type="scientific">Hymenolepis diminuta</name>
    <name type="common">Rat tapeworm</name>
    <dbReference type="NCBI Taxonomy" id="6216"/>
    <lineage>
        <taxon>Eukaryota</taxon>
        <taxon>Metazoa</taxon>
        <taxon>Spiralia</taxon>
        <taxon>Lophotrochozoa</taxon>
        <taxon>Platyhelminthes</taxon>
        <taxon>Cestoda</taxon>
        <taxon>Eucestoda</taxon>
        <taxon>Cyclophyllidea</taxon>
        <taxon>Hymenolepididae</taxon>
        <taxon>Hymenolepis</taxon>
    </lineage>
</organism>
<dbReference type="Pfam" id="PF02374">
    <property type="entry name" value="ArsA_ATPase"/>
    <property type="match status" value="1"/>
</dbReference>
<dbReference type="InterPro" id="IPR016300">
    <property type="entry name" value="ATPase_ArsA/GET3"/>
</dbReference>
<dbReference type="WBParaSite" id="HDID_0000913901-mRNA-1">
    <property type="protein sequence ID" value="HDID_0000913901-mRNA-1"/>
    <property type="gene ID" value="HDID_0000913901"/>
</dbReference>
<accession>A0A0R3SUG5</accession>
<dbReference type="SUPFAM" id="SSF52540">
    <property type="entry name" value="P-loop containing nucleoside triphosphate hydrolases"/>
    <property type="match status" value="1"/>
</dbReference>
<gene>
    <name evidence="3" type="ORF">HDID_LOCUS9137</name>
</gene>
<evidence type="ECO:0000313" key="3">
    <source>
        <dbReference type="EMBL" id="VDL61455.1"/>
    </source>
</evidence>
<evidence type="ECO:0000313" key="4">
    <source>
        <dbReference type="Proteomes" id="UP000274504"/>
    </source>
</evidence>
<dbReference type="GO" id="GO:0071816">
    <property type="term" value="P:tail-anchored membrane protein insertion into ER membrane"/>
    <property type="evidence" value="ECO:0007669"/>
    <property type="project" value="TreeGrafter"/>
</dbReference>
<protein>
    <submittedName>
        <fullName evidence="5">ArsA_ATPase domain-containing protein</fullName>
    </submittedName>
</protein>
<comment type="similarity">
    <text evidence="1">Belongs to the arsA ATPase family.</text>
</comment>
<dbReference type="EMBL" id="UYSG01011220">
    <property type="protein sequence ID" value="VDL61455.1"/>
    <property type="molecule type" value="Genomic_DNA"/>
</dbReference>
<evidence type="ECO:0000313" key="5">
    <source>
        <dbReference type="WBParaSite" id="HDID_0000913901-mRNA-1"/>
    </source>
</evidence>
<dbReference type="Proteomes" id="UP000274504">
    <property type="component" value="Unassembled WGS sequence"/>
</dbReference>
<dbReference type="OrthoDB" id="1770at2759"/>
<reference evidence="5" key="1">
    <citation type="submission" date="2017-02" db="UniProtKB">
        <authorList>
            <consortium name="WormBaseParasite"/>
        </authorList>
    </citation>
    <scope>IDENTIFICATION</scope>
</reference>